<evidence type="ECO:0000256" key="1">
    <source>
        <dbReference type="SAM" id="SignalP"/>
    </source>
</evidence>
<dbReference type="EMBL" id="CP059271">
    <property type="protein sequence ID" value="QLQ80808.1"/>
    <property type="molecule type" value="Genomic_DNA"/>
</dbReference>
<sequence>MEYPSNVILLLLQLLLQRQQTLAHHNKSLDLAQLLRDPIVDKEVLDQFQNHKLVKMYSPELSNLHLRALKGLVTDLFTYGIPSAESPQGQETNVITLANHYYNKRIGELTLIELPELRQEIKNLLPE</sequence>
<dbReference type="OrthoDB" id="4067990at2759"/>
<evidence type="ECO:0000313" key="3">
    <source>
        <dbReference type="Proteomes" id="UP000510647"/>
    </source>
</evidence>
<dbReference type="Proteomes" id="UP000510647">
    <property type="component" value="Chromosome 5"/>
</dbReference>
<keyword evidence="1" id="KW-0732">Signal</keyword>
<dbReference type="InterPro" id="IPR020195">
    <property type="entry name" value="SWR1_Swc7"/>
</dbReference>
<gene>
    <name evidence="2" type="ORF">HG537_0E01630</name>
</gene>
<protein>
    <submittedName>
        <fullName evidence="2">Uncharacterized protein</fullName>
    </submittedName>
</protein>
<dbReference type="AlphaFoldDB" id="A0A7H9HSV4"/>
<feature type="signal peptide" evidence="1">
    <location>
        <begin position="1"/>
        <end position="23"/>
    </location>
</feature>
<keyword evidence="3" id="KW-1185">Reference proteome</keyword>
<reference evidence="2 3" key="1">
    <citation type="submission" date="2020-06" db="EMBL/GenBank/DDBJ databases">
        <title>The yeast mating-type switching endonuclease HO is a domesticated member of an unorthodox homing genetic element family.</title>
        <authorList>
            <person name="Coughlan A.Y."/>
            <person name="Lombardi L."/>
            <person name="Braun-Galleani S."/>
            <person name="Martos A.R."/>
            <person name="Galeote V."/>
            <person name="Bigey F."/>
            <person name="Dequin S."/>
            <person name="Byrne K.P."/>
            <person name="Wolfe K.H."/>
        </authorList>
    </citation>
    <scope>NUCLEOTIDE SEQUENCE [LARGE SCALE GENOMIC DNA]</scope>
    <source>
        <strain evidence="2 3">CBS2947</strain>
    </source>
</reference>
<organism evidence="2 3">
    <name type="scientific">Torulaspora globosa</name>
    <dbReference type="NCBI Taxonomy" id="48254"/>
    <lineage>
        <taxon>Eukaryota</taxon>
        <taxon>Fungi</taxon>
        <taxon>Dikarya</taxon>
        <taxon>Ascomycota</taxon>
        <taxon>Saccharomycotina</taxon>
        <taxon>Saccharomycetes</taxon>
        <taxon>Saccharomycetales</taxon>
        <taxon>Saccharomycetaceae</taxon>
        <taxon>Torulaspora</taxon>
    </lineage>
</organism>
<evidence type="ECO:0000313" key="2">
    <source>
        <dbReference type="EMBL" id="QLQ80808.1"/>
    </source>
</evidence>
<feature type="chain" id="PRO_5028862066" evidence="1">
    <location>
        <begin position="24"/>
        <end position="127"/>
    </location>
</feature>
<proteinExistence type="predicted"/>
<dbReference type="Pfam" id="PF17330">
    <property type="entry name" value="SWC7"/>
    <property type="match status" value="1"/>
</dbReference>
<accession>A0A7H9HSV4</accession>
<name>A0A7H9HSV4_9SACH</name>